<organism evidence="2 3">
    <name type="scientific">Enhygromyxa salina</name>
    <dbReference type="NCBI Taxonomy" id="215803"/>
    <lineage>
        <taxon>Bacteria</taxon>
        <taxon>Pseudomonadati</taxon>
        <taxon>Myxococcota</taxon>
        <taxon>Polyangia</taxon>
        <taxon>Nannocystales</taxon>
        <taxon>Nannocystaceae</taxon>
        <taxon>Enhygromyxa</taxon>
    </lineage>
</organism>
<sequence length="431" mass="44936">MTRAWVLLGVALAVMLTLLGVWWFADGPNLADPRGAPPATPTRAASPGTWRHGGIDQDPQLVVAQLPAGQSLVGGVFVSPEDGPLTLGAIELWCANGQLGARAQLDEDGSLLAPACSTTTCVRLRHPAYEQPIAWELAPDERREFEVAAAPRISGSVHSPLGPAVADASLVLRSDDGRRAHARTDAAGEFAVALPGLRPCDACDRGAGDARSGLCRATALDQAPLPARVLVSAPGFAPTEFQVELEPDAETVSTFVFDPSAAPITGVVRGADDELFDARTKVLATNVEREDEQHHAPVVDGRFALTGLAEARYRLRAVRDGRELAVLDSVGAGDEVELRAEQPARGVVLQLRILDGSGSPAPGVRVDGGPFAGGVTDAAGHLEASDVASGSHTLRLRAAGCSVVRAVVEVTPPPTPARRTLRLPASCDLSE</sequence>
<protein>
    <submittedName>
        <fullName evidence="2">Uncharacterized protein</fullName>
    </submittedName>
</protein>
<keyword evidence="1" id="KW-0472">Membrane</keyword>
<dbReference type="SUPFAM" id="SSF49464">
    <property type="entry name" value="Carboxypeptidase regulatory domain-like"/>
    <property type="match status" value="1"/>
</dbReference>
<proteinExistence type="predicted"/>
<keyword evidence="1" id="KW-0812">Transmembrane</keyword>
<name>A0A0C1ZMU5_9BACT</name>
<keyword evidence="1" id="KW-1133">Transmembrane helix</keyword>
<dbReference type="InterPro" id="IPR008969">
    <property type="entry name" value="CarboxyPept-like_regulatory"/>
</dbReference>
<dbReference type="EMBL" id="JMCC02000133">
    <property type="protein sequence ID" value="KIG12393.1"/>
    <property type="molecule type" value="Genomic_DNA"/>
</dbReference>
<reference evidence="2 3" key="1">
    <citation type="submission" date="2014-12" db="EMBL/GenBank/DDBJ databases">
        <title>Genome assembly of Enhygromyxa salina DSM 15201.</title>
        <authorList>
            <person name="Sharma G."/>
            <person name="Subramanian S."/>
        </authorList>
    </citation>
    <scope>NUCLEOTIDE SEQUENCE [LARGE SCALE GENOMIC DNA]</scope>
    <source>
        <strain evidence="2 3">DSM 15201</strain>
    </source>
</reference>
<dbReference type="AlphaFoldDB" id="A0A0C1ZMU5"/>
<feature type="transmembrane region" description="Helical" evidence="1">
    <location>
        <begin position="5"/>
        <end position="25"/>
    </location>
</feature>
<evidence type="ECO:0000313" key="2">
    <source>
        <dbReference type="EMBL" id="KIG12393.1"/>
    </source>
</evidence>
<accession>A0A0C1ZMU5</accession>
<dbReference type="RefSeq" id="WP_052557814.1">
    <property type="nucleotide sequence ID" value="NZ_JMCC02000133.1"/>
</dbReference>
<gene>
    <name evidence="2" type="ORF">DB30_01515</name>
</gene>
<evidence type="ECO:0000256" key="1">
    <source>
        <dbReference type="SAM" id="Phobius"/>
    </source>
</evidence>
<evidence type="ECO:0000313" key="3">
    <source>
        <dbReference type="Proteomes" id="UP000031599"/>
    </source>
</evidence>
<dbReference type="Proteomes" id="UP000031599">
    <property type="component" value="Unassembled WGS sequence"/>
</dbReference>
<comment type="caution">
    <text evidence="2">The sequence shown here is derived from an EMBL/GenBank/DDBJ whole genome shotgun (WGS) entry which is preliminary data.</text>
</comment>